<reference evidence="3 4" key="1">
    <citation type="submission" date="2020-09" db="EMBL/GenBank/DDBJ databases">
        <title>De no assembly of potato wild relative species, Solanum commersonii.</title>
        <authorList>
            <person name="Cho K."/>
        </authorList>
    </citation>
    <scope>NUCLEOTIDE SEQUENCE [LARGE SCALE GENOMIC DNA]</scope>
    <source>
        <strain evidence="3">LZ3.2</strain>
        <tissue evidence="3">Leaf</tissue>
    </source>
</reference>
<sequence>MRILGEQITSIHDNVDKLLSRINSNTKGKEKVANTSIQPPPEIENFKLKDFSDLESLLERKFKGCSLKPLGVDDFSGGESNYKKEFSDEINKISEKHARKPVQRMYNYPRPTPQDVLLEEHEHIITNNYNEKKIYEWNIDGYTDRQIYTTVHRMFMYNTICKANKNSDKTIVNMITTGFTGQLKGWWNNYLNTEQSDKILQAVKQEGEHNLTQNAVCKTLTSFRFYKDVVLSRVMELPEYGLQALFAERVRKTLRGDSHSINYDNYTYGKLIFLKKLPKIRSILLRTDLPKRIIKHGRKEEWKRKKEELNHIGKKRRSNKQKFSKSDTCHKCDRFGHYARDCRVKEKIKCLDIDNNIKDSLCKILLNSNSGKSETEYNSSEESSTSEDLKALHQEDCMSSDDCLPCQQGINCGNEGEEYDLYTIYSQFKELSINVIDNDKVIELLQTVKDLEIRAQIIDKINYSSTSQNHTTEEVPTIASDHQKVAFLANVPRKLLNSVTTSSVGPTG</sequence>
<evidence type="ECO:0000313" key="3">
    <source>
        <dbReference type="EMBL" id="KAG5571045.1"/>
    </source>
</evidence>
<dbReference type="GO" id="GO:0003676">
    <property type="term" value="F:nucleic acid binding"/>
    <property type="evidence" value="ECO:0007669"/>
    <property type="project" value="InterPro"/>
</dbReference>
<gene>
    <name evidence="3" type="ORF">H5410_060811</name>
</gene>
<dbReference type="InterPro" id="IPR001878">
    <property type="entry name" value="Znf_CCHC"/>
</dbReference>
<keyword evidence="1" id="KW-0862">Zinc</keyword>
<keyword evidence="1" id="KW-0479">Metal-binding</keyword>
<dbReference type="InterPro" id="IPR056648">
    <property type="entry name" value="DUF7746"/>
</dbReference>
<dbReference type="SUPFAM" id="SSF57756">
    <property type="entry name" value="Retrovirus zinc finger-like domains"/>
    <property type="match status" value="1"/>
</dbReference>
<protein>
    <recommendedName>
        <fullName evidence="2">CCHC-type domain-containing protein</fullName>
    </recommendedName>
</protein>
<proteinExistence type="predicted"/>
<evidence type="ECO:0000259" key="2">
    <source>
        <dbReference type="PROSITE" id="PS50158"/>
    </source>
</evidence>
<dbReference type="PROSITE" id="PS50158">
    <property type="entry name" value="ZF_CCHC"/>
    <property type="match status" value="1"/>
</dbReference>
<keyword evidence="4" id="KW-1185">Reference proteome</keyword>
<dbReference type="EMBL" id="JACXVP010000012">
    <property type="protein sequence ID" value="KAG5571045.1"/>
    <property type="molecule type" value="Genomic_DNA"/>
</dbReference>
<accession>A0A9J5W626</accession>
<organism evidence="3 4">
    <name type="scientific">Solanum commersonii</name>
    <name type="common">Commerson's wild potato</name>
    <name type="synonym">Commerson's nightshade</name>
    <dbReference type="NCBI Taxonomy" id="4109"/>
    <lineage>
        <taxon>Eukaryota</taxon>
        <taxon>Viridiplantae</taxon>
        <taxon>Streptophyta</taxon>
        <taxon>Embryophyta</taxon>
        <taxon>Tracheophyta</taxon>
        <taxon>Spermatophyta</taxon>
        <taxon>Magnoliopsida</taxon>
        <taxon>eudicotyledons</taxon>
        <taxon>Gunneridae</taxon>
        <taxon>Pentapetalae</taxon>
        <taxon>asterids</taxon>
        <taxon>lamiids</taxon>
        <taxon>Solanales</taxon>
        <taxon>Solanaceae</taxon>
        <taxon>Solanoideae</taxon>
        <taxon>Solaneae</taxon>
        <taxon>Solanum</taxon>
    </lineage>
</organism>
<dbReference type="PANTHER" id="PTHR33054">
    <property type="entry name" value="CCHC-TYPE DOMAIN-CONTAINING PROTEIN"/>
    <property type="match status" value="1"/>
</dbReference>
<dbReference type="SMART" id="SM00343">
    <property type="entry name" value="ZnF_C2HC"/>
    <property type="match status" value="1"/>
</dbReference>
<dbReference type="OrthoDB" id="1735266at2759"/>
<comment type="caution">
    <text evidence="3">The sequence shown here is derived from an EMBL/GenBank/DDBJ whole genome shotgun (WGS) entry which is preliminary data.</text>
</comment>
<name>A0A9J5W626_SOLCO</name>
<evidence type="ECO:0000313" key="4">
    <source>
        <dbReference type="Proteomes" id="UP000824120"/>
    </source>
</evidence>
<dbReference type="PANTHER" id="PTHR33054:SF9">
    <property type="entry name" value="CCHC-TYPE DOMAIN-CONTAINING PROTEIN"/>
    <property type="match status" value="1"/>
</dbReference>
<dbReference type="Proteomes" id="UP000824120">
    <property type="component" value="Chromosome 12"/>
</dbReference>
<evidence type="ECO:0000256" key="1">
    <source>
        <dbReference type="PROSITE-ProRule" id="PRU00047"/>
    </source>
</evidence>
<dbReference type="InterPro" id="IPR036875">
    <property type="entry name" value="Znf_CCHC_sf"/>
</dbReference>
<dbReference type="AlphaFoldDB" id="A0A9J5W626"/>
<keyword evidence="1" id="KW-0863">Zinc-finger</keyword>
<dbReference type="Pfam" id="PF24925">
    <property type="entry name" value="DUF7746"/>
    <property type="match status" value="1"/>
</dbReference>
<feature type="domain" description="CCHC-type" evidence="2">
    <location>
        <begin position="329"/>
        <end position="343"/>
    </location>
</feature>
<dbReference type="GO" id="GO:0008270">
    <property type="term" value="F:zinc ion binding"/>
    <property type="evidence" value="ECO:0007669"/>
    <property type="project" value="UniProtKB-KW"/>
</dbReference>